<dbReference type="KEGG" id="svp:Pan189_35680"/>
<name>A0A517R5Q5_9PLAN</name>
<dbReference type="OrthoDB" id="284070at2"/>
<keyword evidence="2" id="KW-0472">Membrane</keyword>
<evidence type="ECO:0000313" key="4">
    <source>
        <dbReference type="Proteomes" id="UP000317318"/>
    </source>
</evidence>
<evidence type="ECO:0000256" key="1">
    <source>
        <dbReference type="SAM" id="MobiDB-lite"/>
    </source>
</evidence>
<protein>
    <submittedName>
        <fullName evidence="3">Uncharacterized protein</fullName>
    </submittedName>
</protein>
<evidence type="ECO:0000256" key="2">
    <source>
        <dbReference type="SAM" id="Phobius"/>
    </source>
</evidence>
<gene>
    <name evidence="3" type="ORF">Pan189_35680</name>
</gene>
<feature type="region of interest" description="Disordered" evidence="1">
    <location>
        <begin position="93"/>
        <end position="131"/>
    </location>
</feature>
<sequence>MRILKDLWSDDAGVLLSAEAVVLGTVGVVGATVGLNMMANSINAELKETAFAIRSLDQSYHVEGHATSTAWTAASGYTQPPVEKSLRELRRYEKKAEREAQKKAKGDRRPKDVKLKEASVPADPDSGFYVE</sequence>
<keyword evidence="2" id="KW-0812">Transmembrane</keyword>
<evidence type="ECO:0000313" key="3">
    <source>
        <dbReference type="EMBL" id="QDT39165.1"/>
    </source>
</evidence>
<dbReference type="RefSeq" id="WP_145365327.1">
    <property type="nucleotide sequence ID" value="NZ_CP036268.1"/>
</dbReference>
<dbReference type="Proteomes" id="UP000317318">
    <property type="component" value="Chromosome"/>
</dbReference>
<proteinExistence type="predicted"/>
<dbReference type="EMBL" id="CP036268">
    <property type="protein sequence ID" value="QDT39165.1"/>
    <property type="molecule type" value="Genomic_DNA"/>
</dbReference>
<keyword evidence="2" id="KW-1133">Transmembrane helix</keyword>
<keyword evidence="4" id="KW-1185">Reference proteome</keyword>
<feature type="transmembrane region" description="Helical" evidence="2">
    <location>
        <begin position="20"/>
        <end position="39"/>
    </location>
</feature>
<organism evidence="3 4">
    <name type="scientific">Stratiformator vulcanicus</name>
    <dbReference type="NCBI Taxonomy" id="2527980"/>
    <lineage>
        <taxon>Bacteria</taxon>
        <taxon>Pseudomonadati</taxon>
        <taxon>Planctomycetota</taxon>
        <taxon>Planctomycetia</taxon>
        <taxon>Planctomycetales</taxon>
        <taxon>Planctomycetaceae</taxon>
        <taxon>Stratiformator</taxon>
    </lineage>
</organism>
<accession>A0A517R5Q5</accession>
<dbReference type="AlphaFoldDB" id="A0A517R5Q5"/>
<feature type="compositionally biased region" description="Basic and acidic residues" evidence="1">
    <location>
        <begin position="93"/>
        <end position="117"/>
    </location>
</feature>
<reference evidence="3 4" key="1">
    <citation type="submission" date="2019-02" db="EMBL/GenBank/DDBJ databases">
        <title>Deep-cultivation of Planctomycetes and their phenomic and genomic characterization uncovers novel biology.</title>
        <authorList>
            <person name="Wiegand S."/>
            <person name="Jogler M."/>
            <person name="Boedeker C."/>
            <person name="Pinto D."/>
            <person name="Vollmers J."/>
            <person name="Rivas-Marin E."/>
            <person name="Kohn T."/>
            <person name="Peeters S.H."/>
            <person name="Heuer A."/>
            <person name="Rast P."/>
            <person name="Oberbeckmann S."/>
            <person name="Bunk B."/>
            <person name="Jeske O."/>
            <person name="Meyerdierks A."/>
            <person name="Storesund J.E."/>
            <person name="Kallscheuer N."/>
            <person name="Luecker S."/>
            <person name="Lage O.M."/>
            <person name="Pohl T."/>
            <person name="Merkel B.J."/>
            <person name="Hornburger P."/>
            <person name="Mueller R.-W."/>
            <person name="Bruemmer F."/>
            <person name="Labrenz M."/>
            <person name="Spormann A.M."/>
            <person name="Op den Camp H."/>
            <person name="Overmann J."/>
            <person name="Amann R."/>
            <person name="Jetten M.S.M."/>
            <person name="Mascher T."/>
            <person name="Medema M.H."/>
            <person name="Devos D.P."/>
            <person name="Kaster A.-K."/>
            <person name="Ovreas L."/>
            <person name="Rohde M."/>
            <person name="Galperin M.Y."/>
            <person name="Jogler C."/>
        </authorList>
    </citation>
    <scope>NUCLEOTIDE SEQUENCE [LARGE SCALE GENOMIC DNA]</scope>
    <source>
        <strain evidence="3 4">Pan189</strain>
    </source>
</reference>